<evidence type="ECO:0000256" key="1">
    <source>
        <dbReference type="ARBA" id="ARBA00000098"/>
    </source>
</evidence>
<sequence length="658" mass="73159">MKKKIKAGLAMLACLVAQQAMAQSGAKCAESRLRPTARVAQTTVSQQRLLNKYDVNFYKLDVALEKTSTYIAGNNLIQAKSRVAALDTFAFELHQDLNIDSVYINGQKRTFTRQAGMTYVRLTTPIAAGNAVNAWVFYKGTPPSGASAAIGNGMSNGTSPSWGNQVTWSLSEPFAAYEWFPVKQILTDKADSSEVWVTTSAVNKVGSNGLLKNTTTLPNGKKRYEWKSRYPIAYYLISVAVAEYVDYTIYANPPGAPNPIPIQNYIYNNPGTLPAFQAEIDNTAPLLVKFSELFGLYPFYKEKYGHCMAPLSGGMEHQTMTTQGFFEFTLTAHELAHQWFGDNVTCASWRDIWLNEGFASYAEYLALQNLRPGQQVAWMNSTHNSVMAAPGGSLYVPAADSMNVNRIFDSRLTYDKGAAVVHMLRFEMNNDALFFATLKTYQQALKDSTAKTPQFKAIAESVSGKNLTPFFNQWVYGEGYPTFSLIWNQVGNNLVFQTTETVSRSTATSFFETDVEYKVTTSVGDTIIRVRQQQPKQFYQIPIRGTISGMQVDPNNWILNRTGTIAKNTSLVSGISAPLAAGQKLNLFPNPTTDWLQVSDLTFKAESIRIFDMAGKQLRSEKPLSPQHRIDVKGLPQGMYLLQFSNKEKTVSAPFQKL</sequence>
<dbReference type="InterPro" id="IPR050344">
    <property type="entry name" value="Peptidase_M1_aminopeptidases"/>
</dbReference>
<dbReference type="InterPro" id="IPR026444">
    <property type="entry name" value="Secre_tail"/>
</dbReference>
<evidence type="ECO:0000256" key="6">
    <source>
        <dbReference type="ARBA" id="ARBA00022438"/>
    </source>
</evidence>
<comment type="catalytic activity">
    <reaction evidence="1">
        <text>Release of an N-terminal amino acid, Xaa-|-Yaa- from a peptide, amide or arylamide. Xaa is preferably Ala, but may be most amino acids including Pro (slow action). When a terminal hydrophobic residue is followed by a prolyl residue, the two may be released as an intact Xaa-Pro dipeptide.</text>
        <dbReference type="EC" id="3.4.11.2"/>
    </reaction>
</comment>
<dbReference type="InterPro" id="IPR027268">
    <property type="entry name" value="Peptidase_M4/M1_CTD_sf"/>
</dbReference>
<dbReference type="Gene3D" id="2.60.40.1730">
    <property type="entry name" value="tricorn interacting facor f3 domain"/>
    <property type="match status" value="1"/>
</dbReference>
<keyword evidence="6" id="KW-0031">Aminopeptidase</keyword>
<dbReference type="PANTHER" id="PTHR11533">
    <property type="entry name" value="PROTEASE M1 ZINC METALLOPROTEASE"/>
    <property type="match status" value="1"/>
</dbReference>
<name>A0A5N1J445_9BACT</name>
<dbReference type="GO" id="GO:0005615">
    <property type="term" value="C:extracellular space"/>
    <property type="evidence" value="ECO:0007669"/>
    <property type="project" value="TreeGrafter"/>
</dbReference>
<evidence type="ECO:0000256" key="12">
    <source>
        <dbReference type="SAM" id="SignalP"/>
    </source>
</evidence>
<comment type="cofactor">
    <cofactor evidence="2">
        <name>Zn(2+)</name>
        <dbReference type="ChEBI" id="CHEBI:29105"/>
    </cofactor>
</comment>
<dbReference type="GO" id="GO:0042277">
    <property type="term" value="F:peptide binding"/>
    <property type="evidence" value="ECO:0007669"/>
    <property type="project" value="TreeGrafter"/>
</dbReference>
<dbReference type="EC" id="3.4.11.2" evidence="4"/>
<comment type="caution">
    <text evidence="15">The sequence shown here is derived from an EMBL/GenBank/DDBJ whole genome shotgun (WGS) entry which is preliminary data.</text>
</comment>
<keyword evidence="7" id="KW-0645">Protease</keyword>
<feature type="domain" description="Secretion system C-terminal sorting" evidence="14">
    <location>
        <begin position="587"/>
        <end position="651"/>
    </location>
</feature>
<dbReference type="GO" id="GO:0016020">
    <property type="term" value="C:membrane"/>
    <property type="evidence" value="ECO:0007669"/>
    <property type="project" value="TreeGrafter"/>
</dbReference>
<dbReference type="SUPFAM" id="SSF63737">
    <property type="entry name" value="Leukotriene A4 hydrolase N-terminal domain"/>
    <property type="match status" value="1"/>
</dbReference>
<dbReference type="GO" id="GO:0006508">
    <property type="term" value="P:proteolysis"/>
    <property type="evidence" value="ECO:0007669"/>
    <property type="project" value="UniProtKB-KW"/>
</dbReference>
<dbReference type="GO" id="GO:0043171">
    <property type="term" value="P:peptide catabolic process"/>
    <property type="evidence" value="ECO:0007669"/>
    <property type="project" value="TreeGrafter"/>
</dbReference>
<dbReference type="Gene3D" id="1.10.390.10">
    <property type="entry name" value="Neutral Protease Domain 2"/>
    <property type="match status" value="1"/>
</dbReference>
<organism evidence="15 16">
    <name type="scientific">Adhaeribacter soli</name>
    <dbReference type="NCBI Taxonomy" id="2607655"/>
    <lineage>
        <taxon>Bacteria</taxon>
        <taxon>Pseudomonadati</taxon>
        <taxon>Bacteroidota</taxon>
        <taxon>Cytophagia</taxon>
        <taxon>Cytophagales</taxon>
        <taxon>Hymenobacteraceae</taxon>
        <taxon>Adhaeribacter</taxon>
    </lineage>
</organism>
<protein>
    <recommendedName>
        <fullName evidence="5">Aminopeptidase N</fullName>
        <ecNumber evidence="4">3.4.11.2</ecNumber>
    </recommendedName>
</protein>
<dbReference type="Proteomes" id="UP000326570">
    <property type="component" value="Unassembled WGS sequence"/>
</dbReference>
<keyword evidence="8" id="KW-0479">Metal-binding</keyword>
<keyword evidence="9" id="KW-0378">Hydrolase</keyword>
<evidence type="ECO:0000256" key="2">
    <source>
        <dbReference type="ARBA" id="ARBA00001947"/>
    </source>
</evidence>
<dbReference type="AlphaFoldDB" id="A0A5N1J445"/>
<dbReference type="SUPFAM" id="SSF55486">
    <property type="entry name" value="Metalloproteases ('zincins'), catalytic domain"/>
    <property type="match status" value="1"/>
</dbReference>
<dbReference type="PANTHER" id="PTHR11533:SF174">
    <property type="entry name" value="PUROMYCIN-SENSITIVE AMINOPEPTIDASE-RELATED"/>
    <property type="match status" value="1"/>
</dbReference>
<keyword evidence="11" id="KW-0482">Metalloprotease</keyword>
<dbReference type="EMBL" id="VTWT01000001">
    <property type="protein sequence ID" value="KAA9345676.1"/>
    <property type="molecule type" value="Genomic_DNA"/>
</dbReference>
<feature type="domain" description="Peptidase M1 membrane alanine aminopeptidase" evidence="13">
    <location>
        <begin position="329"/>
        <end position="474"/>
    </location>
</feature>
<gene>
    <name evidence="15" type="ORF">F0P94_00895</name>
</gene>
<proteinExistence type="inferred from homology"/>
<feature type="chain" id="PRO_5024955476" description="Aminopeptidase N" evidence="12">
    <location>
        <begin position="23"/>
        <end position="658"/>
    </location>
</feature>
<dbReference type="Pfam" id="PF01433">
    <property type="entry name" value="Peptidase_M1"/>
    <property type="match status" value="1"/>
</dbReference>
<reference evidence="15 16" key="1">
    <citation type="submission" date="2019-09" db="EMBL/GenBank/DDBJ databases">
        <title>Genome sequence of Adhaeribacter sp. M2.</title>
        <authorList>
            <person name="Srinivasan S."/>
        </authorList>
    </citation>
    <scope>NUCLEOTIDE SEQUENCE [LARGE SCALE GENOMIC DNA]</scope>
    <source>
        <strain evidence="15 16">M2</strain>
    </source>
</reference>
<dbReference type="GO" id="GO:0016285">
    <property type="term" value="F:alanyl aminopeptidase activity"/>
    <property type="evidence" value="ECO:0007669"/>
    <property type="project" value="UniProtKB-EC"/>
</dbReference>
<evidence type="ECO:0000313" key="16">
    <source>
        <dbReference type="Proteomes" id="UP000326570"/>
    </source>
</evidence>
<keyword evidence="16" id="KW-1185">Reference proteome</keyword>
<feature type="signal peptide" evidence="12">
    <location>
        <begin position="1"/>
        <end position="22"/>
    </location>
</feature>
<dbReference type="InterPro" id="IPR001930">
    <property type="entry name" value="Peptidase_M1"/>
</dbReference>
<dbReference type="GO" id="GO:0070006">
    <property type="term" value="F:metalloaminopeptidase activity"/>
    <property type="evidence" value="ECO:0007669"/>
    <property type="project" value="TreeGrafter"/>
</dbReference>
<dbReference type="CDD" id="cd09603">
    <property type="entry name" value="M1_APN_like"/>
    <property type="match status" value="1"/>
</dbReference>
<dbReference type="RefSeq" id="WP_150901819.1">
    <property type="nucleotide sequence ID" value="NZ_VTWT01000001.1"/>
</dbReference>
<dbReference type="InterPro" id="IPR014782">
    <property type="entry name" value="Peptidase_M1_dom"/>
</dbReference>
<evidence type="ECO:0000256" key="11">
    <source>
        <dbReference type="ARBA" id="ARBA00023049"/>
    </source>
</evidence>
<dbReference type="GO" id="GO:0008270">
    <property type="term" value="F:zinc ion binding"/>
    <property type="evidence" value="ECO:0007669"/>
    <property type="project" value="InterPro"/>
</dbReference>
<evidence type="ECO:0000256" key="7">
    <source>
        <dbReference type="ARBA" id="ARBA00022670"/>
    </source>
</evidence>
<evidence type="ECO:0000259" key="14">
    <source>
        <dbReference type="Pfam" id="PF18962"/>
    </source>
</evidence>
<evidence type="ECO:0000256" key="9">
    <source>
        <dbReference type="ARBA" id="ARBA00022801"/>
    </source>
</evidence>
<keyword evidence="10" id="KW-0862">Zinc</keyword>
<dbReference type="InterPro" id="IPR042097">
    <property type="entry name" value="Aminopeptidase_N-like_N_sf"/>
</dbReference>
<evidence type="ECO:0000256" key="5">
    <source>
        <dbReference type="ARBA" id="ARBA00015611"/>
    </source>
</evidence>
<evidence type="ECO:0000259" key="13">
    <source>
        <dbReference type="Pfam" id="PF01433"/>
    </source>
</evidence>
<evidence type="ECO:0000256" key="4">
    <source>
        <dbReference type="ARBA" id="ARBA00012564"/>
    </source>
</evidence>
<keyword evidence="12" id="KW-0732">Signal</keyword>
<dbReference type="PRINTS" id="PR00756">
    <property type="entry name" value="ALADIPTASE"/>
</dbReference>
<dbReference type="NCBIfam" id="TIGR04183">
    <property type="entry name" value="Por_Secre_tail"/>
    <property type="match status" value="1"/>
</dbReference>
<accession>A0A5N1J445</accession>
<evidence type="ECO:0000256" key="10">
    <source>
        <dbReference type="ARBA" id="ARBA00022833"/>
    </source>
</evidence>
<dbReference type="Pfam" id="PF18962">
    <property type="entry name" value="Por_Secre_tail"/>
    <property type="match status" value="1"/>
</dbReference>
<dbReference type="GO" id="GO:0005737">
    <property type="term" value="C:cytoplasm"/>
    <property type="evidence" value="ECO:0007669"/>
    <property type="project" value="TreeGrafter"/>
</dbReference>
<evidence type="ECO:0000313" key="15">
    <source>
        <dbReference type="EMBL" id="KAA9345676.1"/>
    </source>
</evidence>
<evidence type="ECO:0000256" key="3">
    <source>
        <dbReference type="ARBA" id="ARBA00010136"/>
    </source>
</evidence>
<evidence type="ECO:0000256" key="8">
    <source>
        <dbReference type="ARBA" id="ARBA00022723"/>
    </source>
</evidence>
<comment type="similarity">
    <text evidence="3">Belongs to the peptidase M1 family.</text>
</comment>